<dbReference type="EMBL" id="WOXT01000001">
    <property type="protein sequence ID" value="MUV13541.1"/>
    <property type="molecule type" value="Genomic_DNA"/>
</dbReference>
<dbReference type="Proteomes" id="UP000479692">
    <property type="component" value="Unassembled WGS sequence"/>
</dbReference>
<sequence length="63" mass="6742">MSVLSDRYINAMVSGNTELCIAIERQTGLFGYPPEIVSIGLRAIDEGRDPDAAIGAYIDGEVP</sequence>
<keyword evidence="2" id="KW-1185">Reference proteome</keyword>
<dbReference type="AlphaFoldDB" id="A0A7C9LG07"/>
<organism evidence="1 2">
    <name type="scientific">Noviluteimonas gilva</name>
    <dbReference type="NCBI Taxonomy" id="2682097"/>
    <lineage>
        <taxon>Bacteria</taxon>
        <taxon>Pseudomonadati</taxon>
        <taxon>Pseudomonadota</taxon>
        <taxon>Gammaproteobacteria</taxon>
        <taxon>Lysobacterales</taxon>
        <taxon>Lysobacteraceae</taxon>
        <taxon>Noviluteimonas</taxon>
    </lineage>
</organism>
<proteinExistence type="predicted"/>
<gene>
    <name evidence="1" type="ORF">GN331_04885</name>
</gene>
<comment type="caution">
    <text evidence="1">The sequence shown here is derived from an EMBL/GenBank/DDBJ whole genome shotgun (WGS) entry which is preliminary data.</text>
</comment>
<dbReference type="RefSeq" id="WP_156640725.1">
    <property type="nucleotide sequence ID" value="NZ_WOXT01000001.1"/>
</dbReference>
<protein>
    <submittedName>
        <fullName evidence="1">Uncharacterized protein</fullName>
    </submittedName>
</protein>
<accession>A0A7C9LG07</accession>
<name>A0A7C9LG07_9GAMM</name>
<evidence type="ECO:0000313" key="2">
    <source>
        <dbReference type="Proteomes" id="UP000479692"/>
    </source>
</evidence>
<evidence type="ECO:0000313" key="1">
    <source>
        <dbReference type="EMBL" id="MUV13541.1"/>
    </source>
</evidence>
<reference evidence="1 2" key="1">
    <citation type="submission" date="2019-12" db="EMBL/GenBank/DDBJ databases">
        <authorList>
            <person name="Xu J."/>
        </authorList>
    </citation>
    <scope>NUCLEOTIDE SEQUENCE [LARGE SCALE GENOMIC DNA]</scope>
    <source>
        <strain evidence="1 2">HX-5-24</strain>
    </source>
</reference>